<keyword evidence="3" id="KW-1185">Reference proteome</keyword>
<sequence>MSTPGGQYYYQSQQQDMANYVRPPETVFSAVQYYPMATIKPCAPVVHDVPFLSISHGDYTLTDPTDAEYSFYNSLLDNANPQLSGGSNLLVRQQYDIAREMLMNSGGAMASITAYLNRHLCVNTTGYFSERYNGIPHTINNFVFFRRISYVNITQDSPTPSYRSIYILNSFLPPAPLIHPNPQPPKTPANPPATSTAGLASTAATASTPAPARTARAGRH</sequence>
<accession>A0A433D9P9</accession>
<dbReference type="EMBL" id="RBNI01004347">
    <property type="protein sequence ID" value="RUP47594.1"/>
    <property type="molecule type" value="Genomic_DNA"/>
</dbReference>
<feature type="compositionally biased region" description="Low complexity" evidence="1">
    <location>
        <begin position="192"/>
        <end position="220"/>
    </location>
</feature>
<reference evidence="2 3" key="1">
    <citation type="journal article" date="2018" name="New Phytol.">
        <title>Phylogenomics of Endogonaceae and evolution of mycorrhizas within Mucoromycota.</title>
        <authorList>
            <person name="Chang Y."/>
            <person name="Desiro A."/>
            <person name="Na H."/>
            <person name="Sandor L."/>
            <person name="Lipzen A."/>
            <person name="Clum A."/>
            <person name="Barry K."/>
            <person name="Grigoriev I.V."/>
            <person name="Martin F.M."/>
            <person name="Stajich J.E."/>
            <person name="Smith M.E."/>
            <person name="Bonito G."/>
            <person name="Spatafora J.W."/>
        </authorList>
    </citation>
    <scope>NUCLEOTIDE SEQUENCE [LARGE SCALE GENOMIC DNA]</scope>
    <source>
        <strain evidence="2 3">GMNB39</strain>
    </source>
</reference>
<proteinExistence type="predicted"/>
<evidence type="ECO:0000313" key="3">
    <source>
        <dbReference type="Proteomes" id="UP000268093"/>
    </source>
</evidence>
<comment type="caution">
    <text evidence="2">The sequence shown here is derived from an EMBL/GenBank/DDBJ whole genome shotgun (WGS) entry which is preliminary data.</text>
</comment>
<dbReference type="AlphaFoldDB" id="A0A433D9P9"/>
<evidence type="ECO:0000313" key="2">
    <source>
        <dbReference type="EMBL" id="RUP47594.1"/>
    </source>
</evidence>
<feature type="compositionally biased region" description="Pro residues" evidence="1">
    <location>
        <begin position="177"/>
        <end position="191"/>
    </location>
</feature>
<name>A0A433D9P9_9FUNG</name>
<protein>
    <submittedName>
        <fullName evidence="2">Uncharacterized protein</fullName>
    </submittedName>
</protein>
<dbReference type="Proteomes" id="UP000268093">
    <property type="component" value="Unassembled WGS sequence"/>
</dbReference>
<feature type="region of interest" description="Disordered" evidence="1">
    <location>
        <begin position="177"/>
        <end position="220"/>
    </location>
</feature>
<organism evidence="2 3">
    <name type="scientific">Jimgerdemannia flammicorona</name>
    <dbReference type="NCBI Taxonomy" id="994334"/>
    <lineage>
        <taxon>Eukaryota</taxon>
        <taxon>Fungi</taxon>
        <taxon>Fungi incertae sedis</taxon>
        <taxon>Mucoromycota</taxon>
        <taxon>Mucoromycotina</taxon>
        <taxon>Endogonomycetes</taxon>
        <taxon>Endogonales</taxon>
        <taxon>Endogonaceae</taxon>
        <taxon>Jimgerdemannia</taxon>
    </lineage>
</organism>
<gene>
    <name evidence="2" type="ORF">BC936DRAFT_145552</name>
</gene>
<evidence type="ECO:0000256" key="1">
    <source>
        <dbReference type="SAM" id="MobiDB-lite"/>
    </source>
</evidence>